<organism evidence="1 2">
    <name type="scientific">Aminipila terrae</name>
    <dbReference type="NCBI Taxonomy" id="2697030"/>
    <lineage>
        <taxon>Bacteria</taxon>
        <taxon>Bacillati</taxon>
        <taxon>Bacillota</taxon>
        <taxon>Clostridia</taxon>
        <taxon>Peptostreptococcales</taxon>
        <taxon>Anaerovoracaceae</taxon>
        <taxon>Aminipila</taxon>
    </lineage>
</organism>
<keyword evidence="2" id="KW-1185">Reference proteome</keyword>
<dbReference type="AlphaFoldDB" id="A0A6P1MGS1"/>
<accession>A0A6P1MGS1</accession>
<dbReference type="InterPro" id="IPR020256">
    <property type="entry name" value="Spore_coat_CotJA"/>
</dbReference>
<name>A0A6P1MGS1_9FIRM</name>
<dbReference type="Proteomes" id="UP000463883">
    <property type="component" value="Chromosome"/>
</dbReference>
<evidence type="ECO:0000313" key="1">
    <source>
        <dbReference type="EMBL" id="QHI73900.1"/>
    </source>
</evidence>
<evidence type="ECO:0000313" key="2">
    <source>
        <dbReference type="Proteomes" id="UP000463883"/>
    </source>
</evidence>
<dbReference type="EMBL" id="CP047591">
    <property type="protein sequence ID" value="QHI73900.1"/>
    <property type="molecule type" value="Genomic_DNA"/>
</dbReference>
<gene>
    <name evidence="1" type="ORF">Ami3637_04615</name>
</gene>
<reference evidence="1 2" key="1">
    <citation type="submission" date="2020-01" db="EMBL/GenBank/DDBJ databases">
        <title>Genomic analysis of Aminipila sp. CBA3637.</title>
        <authorList>
            <person name="Kim Y.B."/>
            <person name="Roh S.W."/>
        </authorList>
    </citation>
    <scope>NUCLEOTIDE SEQUENCE [LARGE SCALE GENOMIC DNA]</scope>
    <source>
        <strain evidence="1 2">CBA3637</strain>
    </source>
</reference>
<dbReference type="Pfam" id="PF11007">
    <property type="entry name" value="CotJA"/>
    <property type="match status" value="1"/>
</dbReference>
<proteinExistence type="predicted"/>
<protein>
    <submittedName>
        <fullName evidence="1">Spore coat associated protein CotJA</fullName>
    </submittedName>
</protein>
<dbReference type="KEGG" id="amic:Ami3637_04615"/>
<sequence length="58" mass="6467">MTTEGSVIPEDCASGCPLAMAYVPWQVWNTTYEMEQGFMVGTIFPELDLPFLGVHLNE</sequence>